<proteinExistence type="predicted"/>
<dbReference type="EMBL" id="JAACJN010000021">
    <property type="protein sequence ID" value="KAF5389634.1"/>
    <property type="molecule type" value="Genomic_DNA"/>
</dbReference>
<evidence type="ECO:0000256" key="1">
    <source>
        <dbReference type="SAM" id="MobiDB-lite"/>
    </source>
</evidence>
<dbReference type="SMART" id="SM00256">
    <property type="entry name" value="FBOX"/>
    <property type="match status" value="1"/>
</dbReference>
<feature type="compositionally biased region" description="Low complexity" evidence="1">
    <location>
        <begin position="621"/>
        <end position="631"/>
    </location>
</feature>
<feature type="compositionally biased region" description="Low complexity" evidence="1">
    <location>
        <begin position="396"/>
        <end position="437"/>
    </location>
</feature>
<organism evidence="3 4">
    <name type="scientific">Collybiopsis confluens</name>
    <dbReference type="NCBI Taxonomy" id="2823264"/>
    <lineage>
        <taxon>Eukaryota</taxon>
        <taxon>Fungi</taxon>
        <taxon>Dikarya</taxon>
        <taxon>Basidiomycota</taxon>
        <taxon>Agaricomycotina</taxon>
        <taxon>Agaricomycetes</taxon>
        <taxon>Agaricomycetidae</taxon>
        <taxon>Agaricales</taxon>
        <taxon>Marasmiineae</taxon>
        <taxon>Omphalotaceae</taxon>
        <taxon>Collybiopsis</taxon>
    </lineage>
</organism>
<feature type="compositionally biased region" description="Low complexity" evidence="1">
    <location>
        <begin position="460"/>
        <end position="481"/>
    </location>
</feature>
<dbReference type="CDD" id="cd09917">
    <property type="entry name" value="F-box_SF"/>
    <property type="match status" value="1"/>
</dbReference>
<evidence type="ECO:0000259" key="2">
    <source>
        <dbReference type="PROSITE" id="PS50181"/>
    </source>
</evidence>
<dbReference type="SUPFAM" id="SSF81383">
    <property type="entry name" value="F-box domain"/>
    <property type="match status" value="1"/>
</dbReference>
<evidence type="ECO:0000313" key="3">
    <source>
        <dbReference type="EMBL" id="KAF5389634.1"/>
    </source>
</evidence>
<dbReference type="InterPro" id="IPR036047">
    <property type="entry name" value="F-box-like_dom_sf"/>
</dbReference>
<feature type="region of interest" description="Disordered" evidence="1">
    <location>
        <begin position="373"/>
        <end position="481"/>
    </location>
</feature>
<dbReference type="PROSITE" id="PS50181">
    <property type="entry name" value="FBOX"/>
    <property type="match status" value="1"/>
</dbReference>
<feature type="region of interest" description="Disordered" evidence="1">
    <location>
        <begin position="610"/>
        <end position="635"/>
    </location>
</feature>
<dbReference type="Proteomes" id="UP000518752">
    <property type="component" value="Unassembled WGS sequence"/>
</dbReference>
<comment type="caution">
    <text evidence="3">The sequence shown here is derived from an EMBL/GenBank/DDBJ whole genome shotgun (WGS) entry which is preliminary data.</text>
</comment>
<reference evidence="3 4" key="1">
    <citation type="journal article" date="2020" name="ISME J.">
        <title>Uncovering the hidden diversity of litter-decomposition mechanisms in mushroom-forming fungi.</title>
        <authorList>
            <person name="Floudas D."/>
            <person name="Bentzer J."/>
            <person name="Ahren D."/>
            <person name="Johansson T."/>
            <person name="Persson P."/>
            <person name="Tunlid A."/>
        </authorList>
    </citation>
    <scope>NUCLEOTIDE SEQUENCE [LARGE SCALE GENOMIC DNA]</scope>
    <source>
        <strain evidence="3 4">CBS 406.79</strain>
    </source>
</reference>
<gene>
    <name evidence="3" type="ORF">D9757_004154</name>
</gene>
<feature type="region of interest" description="Disordered" evidence="1">
    <location>
        <begin position="535"/>
        <end position="561"/>
    </location>
</feature>
<dbReference type="AlphaFoldDB" id="A0A8H5MD89"/>
<keyword evidence="4" id="KW-1185">Reference proteome</keyword>
<dbReference type="OrthoDB" id="3256413at2759"/>
<dbReference type="Gene3D" id="1.20.1280.50">
    <property type="match status" value="1"/>
</dbReference>
<dbReference type="InterPro" id="IPR001810">
    <property type="entry name" value="F-box_dom"/>
</dbReference>
<feature type="compositionally biased region" description="Polar residues" evidence="1">
    <location>
        <begin position="373"/>
        <end position="395"/>
    </location>
</feature>
<feature type="domain" description="F-box" evidence="2">
    <location>
        <begin position="5"/>
        <end position="52"/>
    </location>
</feature>
<sequence>MDSKLMSILDLPVELSCAVLDFLAVPDLLRCNLVCRRLRRIVFDSSALQYKIELSRCRMKPISSVAEPSFSSRLKLLRDRESKWRTLNPMSRNKLKLAHSGTVYEFSGGLYGTGKETDRRTGLITFYDLPSVECGQQRNRTYFYPDIHIVDFTMDVSQDLLILVVINQDSPFMYDLHFRTLSSNEPHPGASSPILPCYKKQAGLDSAQSTVRIQISGDMVGFLIKEEPMSLLGHFEAFKWRAPRPNSCTINDFSGIDDFTFLSEDHFLLVRPNGMFEVYRFSNPISETPTLTACYTLPTLSDAYCFWYISLSSNPSPGYTPQFQGENKTYHCSPSERLHACSIYVVQPAFTDRDTVYPFVFFFHPKTFLNPPSEWQESPESVDPSSPFSWPNSTLSAPEASTFSSSASFQSGPNPAPRSSRSSSSPPHSRTPSSTSSVFLDGSSQSIVNFPAPQVADTGPSSMLFDMSPSSSSATTPSLSSPYREPILPIPWEAWGPSNTRWFRDYLSKDWQRSIYGLRVVDCVLDRTAPEDIMHRNDRAASKDEDEDEDEDGDEESSMEDGLIFINDVAVSAGDIESHMGLSGTLPKFLRLRDFNPYSIALATDELAMDSPMEHSPSPPSSVYSSPSSSSNDANEIRDMMRDRGGYRRVVTTPSKTNARGVFRKNIISCLPYVEVISEDVFNVNEVMMDDCRLLLVKRGRGRKLKSIDILSM</sequence>
<protein>
    <recommendedName>
        <fullName evidence="2">F-box domain-containing protein</fullName>
    </recommendedName>
</protein>
<evidence type="ECO:0000313" key="4">
    <source>
        <dbReference type="Proteomes" id="UP000518752"/>
    </source>
</evidence>
<dbReference type="Pfam" id="PF12937">
    <property type="entry name" value="F-box-like"/>
    <property type="match status" value="1"/>
</dbReference>
<name>A0A8H5MD89_9AGAR</name>
<feature type="compositionally biased region" description="Acidic residues" evidence="1">
    <location>
        <begin position="544"/>
        <end position="559"/>
    </location>
</feature>
<accession>A0A8H5MD89</accession>